<dbReference type="CDD" id="cd06445">
    <property type="entry name" value="ATase"/>
    <property type="match status" value="1"/>
</dbReference>
<protein>
    <submittedName>
        <fullName evidence="3">MGMT family protein</fullName>
    </submittedName>
</protein>
<keyword evidence="1" id="KW-0227">DNA damage</keyword>
<dbReference type="InterPro" id="IPR052520">
    <property type="entry name" value="ATL_DNA_repair"/>
</dbReference>
<dbReference type="InterPro" id="IPR036388">
    <property type="entry name" value="WH-like_DNA-bd_sf"/>
</dbReference>
<dbReference type="Gene3D" id="1.10.10.10">
    <property type="entry name" value="Winged helix-like DNA-binding domain superfamily/Winged helix DNA-binding domain"/>
    <property type="match status" value="1"/>
</dbReference>
<dbReference type="PANTHER" id="PTHR42942">
    <property type="entry name" value="6-O-METHYLGUANINE DNA METHYLTRANSFERASE"/>
    <property type="match status" value="1"/>
</dbReference>
<dbReference type="RefSeq" id="WP_286397967.1">
    <property type="nucleotide sequence ID" value="NZ_JBHSDQ010000001.1"/>
</dbReference>
<name>A0ABV8WFP1_9MICC</name>
<dbReference type="InterPro" id="IPR014048">
    <property type="entry name" value="MethylDNA_cys_MeTrfase_DNA-bd"/>
</dbReference>
<gene>
    <name evidence="3" type="ORF">ACFO0G_01700</name>
</gene>
<comment type="caution">
    <text evidence="3">The sequence shown here is derived from an EMBL/GenBank/DDBJ whole genome shotgun (WGS) entry which is preliminary data.</text>
</comment>
<dbReference type="Pfam" id="PF01035">
    <property type="entry name" value="DNA_binding_1"/>
    <property type="match status" value="1"/>
</dbReference>
<dbReference type="Proteomes" id="UP001595778">
    <property type="component" value="Unassembled WGS sequence"/>
</dbReference>
<dbReference type="PANTHER" id="PTHR42942:SF1">
    <property type="entry name" value="ALKYLTRANSFERASE-LIKE PROTEIN 1"/>
    <property type="match status" value="1"/>
</dbReference>
<evidence type="ECO:0000259" key="2">
    <source>
        <dbReference type="Pfam" id="PF01035"/>
    </source>
</evidence>
<accession>A0ABV8WFP1</accession>
<evidence type="ECO:0000313" key="4">
    <source>
        <dbReference type="Proteomes" id="UP001595778"/>
    </source>
</evidence>
<dbReference type="SUPFAM" id="SSF46767">
    <property type="entry name" value="Methylated DNA-protein cysteine methyltransferase, C-terminal domain"/>
    <property type="match status" value="1"/>
</dbReference>
<proteinExistence type="predicted"/>
<feature type="domain" description="Methylated-DNA-[protein]-cysteine S-methyltransferase DNA binding" evidence="2">
    <location>
        <begin position="6"/>
        <end position="63"/>
    </location>
</feature>
<reference evidence="4" key="1">
    <citation type="journal article" date="2019" name="Int. J. Syst. Evol. Microbiol.">
        <title>The Global Catalogue of Microorganisms (GCM) 10K type strain sequencing project: providing services to taxonomists for standard genome sequencing and annotation.</title>
        <authorList>
            <consortium name="The Broad Institute Genomics Platform"/>
            <consortium name="The Broad Institute Genome Sequencing Center for Infectious Disease"/>
            <person name="Wu L."/>
            <person name="Ma J."/>
        </authorList>
    </citation>
    <scope>NUCLEOTIDE SEQUENCE [LARGE SCALE GENOMIC DNA]</scope>
    <source>
        <strain evidence="4">PJ61</strain>
    </source>
</reference>
<organism evidence="3 4">
    <name type="scientific">Arthrobacter sedimenti</name>
    <dbReference type="NCBI Taxonomy" id="2694931"/>
    <lineage>
        <taxon>Bacteria</taxon>
        <taxon>Bacillati</taxon>
        <taxon>Actinomycetota</taxon>
        <taxon>Actinomycetes</taxon>
        <taxon>Micrococcales</taxon>
        <taxon>Micrococcaceae</taxon>
        <taxon>Arthrobacter</taxon>
    </lineage>
</organism>
<keyword evidence="4" id="KW-1185">Reference proteome</keyword>
<evidence type="ECO:0000313" key="3">
    <source>
        <dbReference type="EMBL" id="MFC4394789.1"/>
    </source>
</evidence>
<dbReference type="InterPro" id="IPR036217">
    <property type="entry name" value="MethylDNA_cys_MeTrfase_DNAb"/>
</dbReference>
<dbReference type="EMBL" id="JBHSDQ010000001">
    <property type="protein sequence ID" value="MFC4394789.1"/>
    <property type="molecule type" value="Genomic_DNA"/>
</dbReference>
<evidence type="ECO:0000256" key="1">
    <source>
        <dbReference type="ARBA" id="ARBA00022763"/>
    </source>
</evidence>
<sequence length="138" mass="14907">MRNEYVQAVLAVVRLVPAGSAVSYGDVSELLGSGGPRQVGYVMSHHGGGVPWWRVLKASGHAPEGHEAEALLLYLEEGTPLLGAYSSYLRTGEGRWRVDLGTARWAPTDSDFDSIDAVAEDLERRLHELSVADDGMSL</sequence>